<dbReference type="InterPro" id="IPR036249">
    <property type="entry name" value="Thioredoxin-like_sf"/>
</dbReference>
<feature type="signal peptide" evidence="2">
    <location>
        <begin position="1"/>
        <end position="25"/>
    </location>
</feature>
<dbReference type="GO" id="GO:0016209">
    <property type="term" value="F:antioxidant activity"/>
    <property type="evidence" value="ECO:0007669"/>
    <property type="project" value="InterPro"/>
</dbReference>
<dbReference type="SUPFAM" id="SSF52833">
    <property type="entry name" value="Thioredoxin-like"/>
    <property type="match status" value="1"/>
</dbReference>
<dbReference type="PANTHER" id="PTHR42852">
    <property type="entry name" value="THIOL:DISULFIDE INTERCHANGE PROTEIN DSBE"/>
    <property type="match status" value="1"/>
</dbReference>
<dbReference type="RefSeq" id="WP_083425980.1">
    <property type="nucleotide sequence ID" value="NZ_FPAG01000010.1"/>
</dbReference>
<dbReference type="PROSITE" id="PS51352">
    <property type="entry name" value="THIOREDOXIN_2"/>
    <property type="match status" value="1"/>
</dbReference>
<dbReference type="Gene3D" id="3.40.30.10">
    <property type="entry name" value="Glutaredoxin"/>
    <property type="match status" value="1"/>
</dbReference>
<dbReference type="PANTHER" id="PTHR42852:SF17">
    <property type="entry name" value="THIOREDOXIN-LIKE PROTEIN HI_1115"/>
    <property type="match status" value="1"/>
</dbReference>
<dbReference type="CDD" id="cd02966">
    <property type="entry name" value="TlpA_like_family"/>
    <property type="match status" value="1"/>
</dbReference>
<evidence type="ECO:0000256" key="2">
    <source>
        <dbReference type="SAM" id="SignalP"/>
    </source>
</evidence>
<dbReference type="InterPro" id="IPR000866">
    <property type="entry name" value="AhpC/TSA"/>
</dbReference>
<evidence type="ECO:0000256" key="1">
    <source>
        <dbReference type="ARBA" id="ARBA00023284"/>
    </source>
</evidence>
<gene>
    <name evidence="4" type="ORF">SAMN04487906_3200</name>
</gene>
<dbReference type="Pfam" id="PF00578">
    <property type="entry name" value="AhpC-TSA"/>
    <property type="match status" value="1"/>
</dbReference>
<proteinExistence type="predicted"/>
<feature type="domain" description="Thioredoxin" evidence="3">
    <location>
        <begin position="481"/>
        <end position="638"/>
    </location>
</feature>
<organism evidence="4 5">
    <name type="scientific">Zhouia amylolytica</name>
    <dbReference type="NCBI Taxonomy" id="376730"/>
    <lineage>
        <taxon>Bacteria</taxon>
        <taxon>Pseudomonadati</taxon>
        <taxon>Bacteroidota</taxon>
        <taxon>Flavobacteriia</taxon>
        <taxon>Flavobacteriales</taxon>
        <taxon>Flavobacteriaceae</taxon>
        <taxon>Zhouia</taxon>
    </lineage>
</organism>
<keyword evidence="2" id="KW-0732">Signal</keyword>
<name>A0A1I6VLA2_9FLAO</name>
<dbReference type="InterPro" id="IPR013766">
    <property type="entry name" value="Thioredoxin_domain"/>
</dbReference>
<sequence length="638" mass="71916">MKLTSYFLVVCMVFIMISCQQQQQAEDSGQQMGSLFISKEKPQPGDSLNLRYSSDEEVSDAYYSYAVHDTYYPVDIDFEKKEGAWESTIKVPDSATALIFNIKAGDEVDDNDKKGFVTYLYSSEGALVPGSMASAGAYYMRYGSRLNLDIENDSIISLYQEDFKANPAIVDEWDFNYPRFLYREQKEAGETFIKSRISAINQKSSLDEDDYRTLVVLNSTIGNDSVVEVLKTKAMEEFPKGKLAQEAVWMDFYSEKDLDKKKELLAEFNETFGKNDLSDRMNYYMASGYAKDKDFESFAIYADKMPDNLQKAGLYNSIAWPMAEEGTDLEFAAGISKKSLDILDSMKSDISEKPDYFSVSQYKNNIEGTYKMYVDTYALLLFKQGKVKEAIKNQEVAVGEDGGGAEPNERYIQYLLADGNNTMAQDKAEHFIKEGAATDKIKEYLQAAYMSNKGSDEGFEAYLKELEGIAYEKAKAEIEKTMMDEEAPTFQLKNLQGEDVALNELKGKVVIVDFWATWCGPCKASFPGMQKAVTKYKDNPNVEFLFVNTWESTNGDARQKSVSSFIESNEYTFNVLMDTPVEEGSREYDVIGKYEVSGIPTKFIIGPDGKIKFKSVGFSGSDAKLVDELEIMITLAQS</sequence>
<dbReference type="EMBL" id="FPAG01000010">
    <property type="protein sequence ID" value="SFT14417.1"/>
    <property type="molecule type" value="Genomic_DNA"/>
</dbReference>
<keyword evidence="1" id="KW-0676">Redox-active center</keyword>
<accession>A0A1I6VLA2</accession>
<protein>
    <submittedName>
        <fullName evidence="4">Thiol-disulfide isomerase or thioredoxin</fullName>
    </submittedName>
</protein>
<keyword evidence="4" id="KW-0413">Isomerase</keyword>
<evidence type="ECO:0000313" key="4">
    <source>
        <dbReference type="EMBL" id="SFT14417.1"/>
    </source>
</evidence>
<evidence type="ECO:0000259" key="3">
    <source>
        <dbReference type="PROSITE" id="PS51352"/>
    </source>
</evidence>
<dbReference type="GO" id="GO:0016491">
    <property type="term" value="F:oxidoreductase activity"/>
    <property type="evidence" value="ECO:0007669"/>
    <property type="project" value="InterPro"/>
</dbReference>
<dbReference type="InterPro" id="IPR017937">
    <property type="entry name" value="Thioredoxin_CS"/>
</dbReference>
<evidence type="ECO:0000313" key="5">
    <source>
        <dbReference type="Proteomes" id="UP000183209"/>
    </source>
</evidence>
<dbReference type="PROSITE" id="PS51257">
    <property type="entry name" value="PROKAR_LIPOPROTEIN"/>
    <property type="match status" value="1"/>
</dbReference>
<reference evidence="4 5" key="1">
    <citation type="submission" date="2016-10" db="EMBL/GenBank/DDBJ databases">
        <authorList>
            <person name="de Groot N.N."/>
        </authorList>
    </citation>
    <scope>NUCLEOTIDE SEQUENCE [LARGE SCALE GENOMIC DNA]</scope>
    <source>
        <strain evidence="4 5">CGMCC 1.6114</strain>
    </source>
</reference>
<dbReference type="AlphaFoldDB" id="A0A1I6VLA2"/>
<dbReference type="GO" id="GO:0016853">
    <property type="term" value="F:isomerase activity"/>
    <property type="evidence" value="ECO:0007669"/>
    <property type="project" value="UniProtKB-KW"/>
</dbReference>
<feature type="chain" id="PRO_5010351197" evidence="2">
    <location>
        <begin position="26"/>
        <end position="638"/>
    </location>
</feature>
<dbReference type="OrthoDB" id="634996at2"/>
<dbReference type="Proteomes" id="UP000183209">
    <property type="component" value="Unassembled WGS sequence"/>
</dbReference>
<dbReference type="PROSITE" id="PS00194">
    <property type="entry name" value="THIOREDOXIN_1"/>
    <property type="match status" value="1"/>
</dbReference>
<dbReference type="InterPro" id="IPR050553">
    <property type="entry name" value="Thioredoxin_ResA/DsbE_sf"/>
</dbReference>